<dbReference type="STRING" id="317025.Tcr_0524"/>
<dbReference type="GO" id="GO:0015288">
    <property type="term" value="F:porin activity"/>
    <property type="evidence" value="ECO:0007669"/>
    <property type="project" value="TreeGrafter"/>
</dbReference>
<evidence type="ECO:0000256" key="4">
    <source>
        <dbReference type="ARBA" id="ARBA00022452"/>
    </source>
</evidence>
<comment type="similarity">
    <text evidence="2">Belongs to the outer membrane factor (OMF) (TC 1.B.17) family.</text>
</comment>
<dbReference type="eggNOG" id="COG1538">
    <property type="taxonomic scope" value="Bacteria"/>
</dbReference>
<keyword evidence="7" id="KW-0998">Cell outer membrane</keyword>
<evidence type="ECO:0000256" key="9">
    <source>
        <dbReference type="SAM" id="SignalP"/>
    </source>
</evidence>
<evidence type="ECO:0000256" key="5">
    <source>
        <dbReference type="ARBA" id="ARBA00022692"/>
    </source>
</evidence>
<dbReference type="Gene3D" id="1.20.1600.10">
    <property type="entry name" value="Outer membrane efflux proteins (OEP)"/>
    <property type="match status" value="1"/>
</dbReference>
<dbReference type="GO" id="GO:0015562">
    <property type="term" value="F:efflux transmembrane transporter activity"/>
    <property type="evidence" value="ECO:0007669"/>
    <property type="project" value="InterPro"/>
</dbReference>
<evidence type="ECO:0000256" key="8">
    <source>
        <dbReference type="SAM" id="Coils"/>
    </source>
</evidence>
<dbReference type="InterPro" id="IPR051906">
    <property type="entry name" value="TolC-like"/>
</dbReference>
<keyword evidence="5" id="KW-0812">Transmembrane</keyword>
<reference evidence="10" key="1">
    <citation type="submission" date="2006-07" db="EMBL/GenBank/DDBJ databases">
        <title>Complete sequence of Thiomicrospira crunogena XCL-2.</title>
        <authorList>
            <consortium name="US DOE Joint Genome Institute"/>
            <person name="Copeland A."/>
            <person name="Lucas S."/>
            <person name="Lapidus A."/>
            <person name="Barry K."/>
            <person name="Detter J.C."/>
            <person name="Glavina del Rio T."/>
            <person name="Hammon N."/>
            <person name="Israni S."/>
            <person name="Dalin E."/>
            <person name="Tice H."/>
            <person name="Pitluck S."/>
            <person name="Chain P."/>
            <person name="Malfatti S."/>
            <person name="Shin M."/>
            <person name="Vergez L."/>
            <person name="Schmutz J."/>
            <person name="Larimer F."/>
            <person name="Land M."/>
            <person name="Hauser L."/>
            <person name="Kyrpides N."/>
            <person name="Lykidis A."/>
            <person name="Scott K.M."/>
            <person name="Sievert S."/>
            <person name="Kerfeld C."/>
            <person name="Freyermuth S."/>
            <person name="Dobrinski K."/>
            <person name="Boller A."/>
            <person name="Fitzpatrick K."/>
            <person name="Thoma P."/>
            <person name="Moore J."/>
            <person name="Richardson P."/>
        </authorList>
    </citation>
    <scope>NUCLEOTIDE SEQUENCE</scope>
    <source>
        <strain evidence="10">XCL-2</strain>
    </source>
</reference>
<feature type="chain" id="PRO_5004220348" evidence="9">
    <location>
        <begin position="27"/>
        <end position="457"/>
    </location>
</feature>
<dbReference type="AlphaFoldDB" id="Q31IA3"/>
<dbReference type="PANTHER" id="PTHR30026">
    <property type="entry name" value="OUTER MEMBRANE PROTEIN TOLC"/>
    <property type="match status" value="1"/>
</dbReference>
<dbReference type="InterPro" id="IPR003423">
    <property type="entry name" value="OMP_efflux"/>
</dbReference>
<dbReference type="GO" id="GO:1990281">
    <property type="term" value="C:efflux pump complex"/>
    <property type="evidence" value="ECO:0007669"/>
    <property type="project" value="TreeGrafter"/>
</dbReference>
<evidence type="ECO:0000256" key="2">
    <source>
        <dbReference type="ARBA" id="ARBA00007613"/>
    </source>
</evidence>
<evidence type="ECO:0000256" key="1">
    <source>
        <dbReference type="ARBA" id="ARBA00004442"/>
    </source>
</evidence>
<keyword evidence="9" id="KW-0732">Signal</keyword>
<dbReference type="SUPFAM" id="SSF56954">
    <property type="entry name" value="Outer membrane efflux proteins (OEP)"/>
    <property type="match status" value="1"/>
</dbReference>
<accession>Q31IA3</accession>
<evidence type="ECO:0000256" key="3">
    <source>
        <dbReference type="ARBA" id="ARBA00022448"/>
    </source>
</evidence>
<keyword evidence="8" id="KW-0175">Coiled coil</keyword>
<evidence type="ECO:0000313" key="10">
    <source>
        <dbReference type="EMBL" id="ABB41120.1"/>
    </source>
</evidence>
<sequence>MFQPKVSKLNLLSLAIITLFPLTSLASNSTTSVPTSEQLAKPTMLIQEKQTPVYELPEPLTLKSVLALPESVSPQILASQARQAQAQADYALQDASNAVELNALGRIGWREYADHIEDNHLLALHVGKKLYDFGQTQSLIDAQEKISAAQTQLYEDQVIQFQIQLMQTFFNVILADFQYRIENEAMAVAYVALDKAKDRYELNRISDVDYLKLQADYEKILVKRSRAEYEQRRTRTVLANLAGQPHQLPDKLTFPRLKSVEDRTLKELEAYQEQALANNYQLKSLLLKRQAAQYRLEGESATDKPTFRVDAWGGKLSTYEYQREGRWRFDLSMDYPLYDGGIRSAKVSRARAEIQEIEADVTALEQHLRDQVADVYFKLKLSDAEKKQNKAFADYADLYLDYSRALYENESTTDLGDSMVRLSEANFRAIAQQFKQALYWAQLDYLTGMPIQLSANP</sequence>
<keyword evidence="6" id="KW-0472">Membrane</keyword>
<keyword evidence="3" id="KW-0813">Transport</keyword>
<evidence type="ECO:0000256" key="6">
    <source>
        <dbReference type="ARBA" id="ARBA00023136"/>
    </source>
</evidence>
<dbReference type="PANTHER" id="PTHR30026:SF20">
    <property type="entry name" value="OUTER MEMBRANE PROTEIN TOLC"/>
    <property type="match status" value="1"/>
</dbReference>
<comment type="subcellular location">
    <subcellularLocation>
        <location evidence="1">Cell outer membrane</location>
    </subcellularLocation>
</comment>
<proteinExistence type="inferred from homology"/>
<organism evidence="10">
    <name type="scientific">Hydrogenovibrio crunogenus (strain DSM 25203 / XCL-2)</name>
    <name type="common">Thiomicrospira crunogena</name>
    <dbReference type="NCBI Taxonomy" id="317025"/>
    <lineage>
        <taxon>Bacteria</taxon>
        <taxon>Pseudomonadati</taxon>
        <taxon>Pseudomonadota</taxon>
        <taxon>Gammaproteobacteria</taxon>
        <taxon>Thiotrichales</taxon>
        <taxon>Piscirickettsiaceae</taxon>
        <taxon>Hydrogenovibrio</taxon>
    </lineage>
</organism>
<gene>
    <name evidence="10" type="ordered locus">Tcr_0524</name>
</gene>
<dbReference type="OrthoDB" id="9786815at2"/>
<dbReference type="KEGG" id="tcx:Tcr_0524"/>
<feature type="signal peptide" evidence="9">
    <location>
        <begin position="1"/>
        <end position="26"/>
    </location>
</feature>
<dbReference type="HOGENOM" id="CLU_050218_0_0_6"/>
<dbReference type="EMBL" id="CP000109">
    <property type="protein sequence ID" value="ABB41120.1"/>
    <property type="molecule type" value="Genomic_DNA"/>
</dbReference>
<keyword evidence="4" id="KW-1134">Transmembrane beta strand</keyword>
<feature type="coiled-coil region" evidence="8">
    <location>
        <begin position="347"/>
        <end position="374"/>
    </location>
</feature>
<dbReference type="GO" id="GO:0009279">
    <property type="term" value="C:cell outer membrane"/>
    <property type="evidence" value="ECO:0007669"/>
    <property type="project" value="UniProtKB-SubCell"/>
</dbReference>
<name>Q31IA3_HYDCU</name>
<evidence type="ECO:0000256" key="7">
    <source>
        <dbReference type="ARBA" id="ARBA00023237"/>
    </source>
</evidence>
<dbReference type="Pfam" id="PF02321">
    <property type="entry name" value="OEP"/>
    <property type="match status" value="1"/>
</dbReference>
<protein>
    <submittedName>
        <fullName evidence="10">Outer membrane efflux protein</fullName>
    </submittedName>
</protein>